<feature type="region of interest" description="Disordered" evidence="1">
    <location>
        <begin position="1"/>
        <end position="27"/>
    </location>
</feature>
<proteinExistence type="predicted"/>
<dbReference type="EMBL" id="RBID01000011">
    <property type="protein sequence ID" value="RKQ61152.1"/>
    <property type="molecule type" value="Genomic_DNA"/>
</dbReference>
<gene>
    <name evidence="2" type="ORF">C8E02_0919</name>
</gene>
<evidence type="ECO:0000313" key="2">
    <source>
        <dbReference type="EMBL" id="RKQ61152.1"/>
    </source>
</evidence>
<name>A0A495BKN3_VOGIN</name>
<evidence type="ECO:0000256" key="1">
    <source>
        <dbReference type="SAM" id="MobiDB-lite"/>
    </source>
</evidence>
<reference evidence="2 3" key="1">
    <citation type="submission" date="2018-10" db="EMBL/GenBank/DDBJ databases">
        <title>Genomic Encyclopedia of Type Strains, Phase IV (KMG-IV): sequencing the most valuable type-strain genomes for metagenomic binning, comparative biology and taxonomic classification.</title>
        <authorList>
            <person name="Goeker M."/>
        </authorList>
    </citation>
    <scope>NUCLEOTIDE SEQUENCE [LARGE SCALE GENOMIC DNA]</scope>
    <source>
        <strain evidence="2 3">DSM 3303</strain>
    </source>
</reference>
<dbReference type="Proteomes" id="UP000279384">
    <property type="component" value="Unassembled WGS sequence"/>
</dbReference>
<dbReference type="AlphaFoldDB" id="A0A495BKN3"/>
<protein>
    <submittedName>
        <fullName evidence="2">Uncharacterized protein</fullName>
    </submittedName>
</protein>
<evidence type="ECO:0000313" key="3">
    <source>
        <dbReference type="Proteomes" id="UP000279384"/>
    </source>
</evidence>
<comment type="caution">
    <text evidence="2">The sequence shown here is derived from an EMBL/GenBank/DDBJ whole genome shotgun (WGS) entry which is preliminary data.</text>
</comment>
<dbReference type="RefSeq" id="WP_120809808.1">
    <property type="nucleotide sequence ID" value="NZ_RBID01000011.1"/>
</dbReference>
<sequence>MSKKIHHYHPVTKEHIGSSEAEESPLEPGVYHVPANATLDALPDYDKATHVALYRPEYYVTGIAKEQGGAWHIVALAEPTTEEQGQGA</sequence>
<organism evidence="2 3">
    <name type="scientific">Vogesella indigofera</name>
    <name type="common">Pseudomonas indigofera</name>
    <dbReference type="NCBI Taxonomy" id="45465"/>
    <lineage>
        <taxon>Bacteria</taxon>
        <taxon>Pseudomonadati</taxon>
        <taxon>Pseudomonadota</taxon>
        <taxon>Betaproteobacteria</taxon>
        <taxon>Neisseriales</taxon>
        <taxon>Chromobacteriaceae</taxon>
        <taxon>Vogesella</taxon>
    </lineage>
</organism>
<accession>A0A495BKN3</accession>
<feature type="compositionally biased region" description="Basic residues" evidence="1">
    <location>
        <begin position="1"/>
        <end position="10"/>
    </location>
</feature>